<dbReference type="GO" id="GO:0006598">
    <property type="term" value="P:polyamine catabolic process"/>
    <property type="evidence" value="ECO:0007669"/>
    <property type="project" value="TreeGrafter"/>
</dbReference>
<dbReference type="InterPro" id="IPR029062">
    <property type="entry name" value="Class_I_gatase-like"/>
</dbReference>
<reference evidence="2 3" key="1">
    <citation type="submission" date="2018-10" db="EMBL/GenBank/DDBJ databases">
        <title>Genome sequencing of Arthrobacter oryzae TNB02.</title>
        <authorList>
            <person name="Cho Y.-J."/>
            <person name="Cho A."/>
            <person name="Kim O.-S."/>
        </authorList>
    </citation>
    <scope>NUCLEOTIDE SEQUENCE [LARGE SCALE GENOMIC DNA]</scope>
    <source>
        <strain evidence="2 3">TNB02</strain>
    </source>
</reference>
<evidence type="ECO:0000256" key="1">
    <source>
        <dbReference type="SAM" id="MobiDB-lite"/>
    </source>
</evidence>
<dbReference type="GO" id="GO:0033969">
    <property type="term" value="F:gamma-glutamyl-gamma-aminobutyrate hydrolase activity"/>
    <property type="evidence" value="ECO:0007669"/>
    <property type="project" value="TreeGrafter"/>
</dbReference>
<evidence type="ECO:0000313" key="2">
    <source>
        <dbReference type="EMBL" id="RNL49909.1"/>
    </source>
</evidence>
<proteinExistence type="predicted"/>
<sequence>MQPASNSKRTIAPSRTGSACVASNDSKAYRPRIALTSYYQEASWGVWNAAAAIVPGTYVEAVVAAGGTPILLPPLGTDETVLDLVDGLIVVGGPDVEPTRYGASAHPRTVPQPLRDEHDTILTRAAMERGLPLFAICRGAQILNVALNGSLIQHIPDINPTANYQPGPGVFGTAAFITTPGSLIQSLLGDASEAPCYHHQAMDAVPPGLRVTAASADGTVQALESADPSGWLLGVQFHPEQNPEDLRLFRGFVQAAGSYRANRKEMSTL</sequence>
<feature type="region of interest" description="Disordered" evidence="1">
    <location>
        <begin position="1"/>
        <end position="21"/>
    </location>
</feature>
<dbReference type="SUPFAM" id="SSF52317">
    <property type="entry name" value="Class I glutamine amidotransferase-like"/>
    <property type="match status" value="1"/>
</dbReference>
<keyword evidence="3" id="KW-1185">Reference proteome</keyword>
<dbReference type="CDD" id="cd01745">
    <property type="entry name" value="GATase1_2"/>
    <property type="match status" value="1"/>
</dbReference>
<dbReference type="PROSITE" id="PS51273">
    <property type="entry name" value="GATASE_TYPE_1"/>
    <property type="match status" value="1"/>
</dbReference>
<keyword evidence="2" id="KW-0378">Hydrolase</keyword>
<comment type="caution">
    <text evidence="2">The sequence shown here is derived from an EMBL/GenBank/DDBJ whole genome shotgun (WGS) entry which is preliminary data.</text>
</comment>
<dbReference type="InterPro" id="IPR044668">
    <property type="entry name" value="PuuD-like"/>
</dbReference>
<dbReference type="Pfam" id="PF07722">
    <property type="entry name" value="Peptidase_C26"/>
    <property type="match status" value="1"/>
</dbReference>
<name>A0A3N0BMF8_9MICC</name>
<accession>A0A3N0BMF8</accession>
<gene>
    <name evidence="2" type="ORF">D7003_17415</name>
</gene>
<dbReference type="EMBL" id="RBED01000137">
    <property type="protein sequence ID" value="RNL49909.1"/>
    <property type="molecule type" value="Genomic_DNA"/>
</dbReference>
<dbReference type="Proteomes" id="UP000273807">
    <property type="component" value="Unassembled WGS sequence"/>
</dbReference>
<dbReference type="PANTHER" id="PTHR43235">
    <property type="entry name" value="GLUTAMINE AMIDOTRANSFERASE PB2B2.05-RELATED"/>
    <property type="match status" value="1"/>
</dbReference>
<dbReference type="AlphaFoldDB" id="A0A3N0BMF8"/>
<dbReference type="GO" id="GO:0005829">
    <property type="term" value="C:cytosol"/>
    <property type="evidence" value="ECO:0007669"/>
    <property type="project" value="TreeGrafter"/>
</dbReference>
<dbReference type="Gene3D" id="3.40.50.880">
    <property type="match status" value="1"/>
</dbReference>
<organism evidence="2 3">
    <name type="scientific">Arthrobacter oryzae</name>
    <dbReference type="NCBI Taxonomy" id="409290"/>
    <lineage>
        <taxon>Bacteria</taxon>
        <taxon>Bacillati</taxon>
        <taxon>Actinomycetota</taxon>
        <taxon>Actinomycetes</taxon>
        <taxon>Micrococcales</taxon>
        <taxon>Micrococcaceae</taxon>
        <taxon>Arthrobacter</taxon>
    </lineage>
</organism>
<dbReference type="PANTHER" id="PTHR43235:SF1">
    <property type="entry name" value="GLUTAMINE AMIDOTRANSFERASE PB2B2.05-RELATED"/>
    <property type="match status" value="1"/>
</dbReference>
<dbReference type="InterPro" id="IPR011697">
    <property type="entry name" value="Peptidase_C26"/>
</dbReference>
<dbReference type="OrthoDB" id="9813383at2"/>
<evidence type="ECO:0000313" key="3">
    <source>
        <dbReference type="Proteomes" id="UP000273807"/>
    </source>
</evidence>
<protein>
    <submittedName>
        <fullName evidence="2">Gamma-glutamyl-gamma-aminobutyrate hydrolase family protein</fullName>
    </submittedName>
</protein>